<dbReference type="EMBL" id="CP162511">
    <property type="protein sequence ID" value="XDI07095.1"/>
    <property type="molecule type" value="Genomic_DNA"/>
</dbReference>
<organism evidence="2">
    <name type="scientific">Herbiconiux sp. A18JL235</name>
    <dbReference type="NCBI Taxonomy" id="3152363"/>
    <lineage>
        <taxon>Bacteria</taxon>
        <taxon>Bacillati</taxon>
        <taxon>Actinomycetota</taxon>
        <taxon>Actinomycetes</taxon>
        <taxon>Micrococcales</taxon>
        <taxon>Microbacteriaceae</taxon>
        <taxon>Herbiconiux</taxon>
    </lineage>
</organism>
<dbReference type="RefSeq" id="WP_368499469.1">
    <property type="nucleotide sequence ID" value="NZ_CP162511.1"/>
</dbReference>
<keyword evidence="1" id="KW-1133">Transmembrane helix</keyword>
<proteinExistence type="predicted"/>
<reference evidence="2" key="1">
    <citation type="submission" date="2024-05" db="EMBL/GenBank/DDBJ databases">
        <title>Herbiconiux sp. A18JL235.</title>
        <authorList>
            <person name="Zhang G."/>
        </authorList>
    </citation>
    <scope>NUCLEOTIDE SEQUENCE</scope>
    <source>
        <strain evidence="2">A18JL235</strain>
    </source>
</reference>
<evidence type="ECO:0000313" key="2">
    <source>
        <dbReference type="EMBL" id="XDI07095.1"/>
    </source>
</evidence>
<evidence type="ECO:0000256" key="1">
    <source>
        <dbReference type="SAM" id="Phobius"/>
    </source>
</evidence>
<gene>
    <name evidence="2" type="ORF">ABFY20_08350</name>
</gene>
<dbReference type="AlphaFoldDB" id="A0AB39BL29"/>
<name>A0AB39BL29_9MICO</name>
<keyword evidence="1" id="KW-0812">Transmembrane</keyword>
<sequence length="48" mass="5196">MRAPYDGKDTMRPLPVLIVCVTLAKLAVLTALYSLRLSPADPGPLKDD</sequence>
<accession>A0AB39BL29</accession>
<feature type="transmembrane region" description="Helical" evidence="1">
    <location>
        <begin position="12"/>
        <end position="35"/>
    </location>
</feature>
<keyword evidence="1" id="KW-0472">Membrane</keyword>
<protein>
    <submittedName>
        <fullName evidence="2">Uncharacterized protein</fullName>
    </submittedName>
</protein>